<dbReference type="STRING" id="69771.A0A1V6PMA0"/>
<dbReference type="GO" id="GO:0046872">
    <property type="term" value="F:metal ion binding"/>
    <property type="evidence" value="ECO:0007669"/>
    <property type="project" value="UniProtKB-KW"/>
</dbReference>
<dbReference type="InterPro" id="IPR012337">
    <property type="entry name" value="RNaseH-like_sf"/>
</dbReference>
<evidence type="ECO:0000256" key="3">
    <source>
        <dbReference type="ARBA" id="ARBA00012180"/>
    </source>
</evidence>
<keyword evidence="6" id="KW-0255">Endonuclease</keyword>
<dbReference type="Gene3D" id="3.30.420.10">
    <property type="entry name" value="Ribonuclease H-like superfamily/Ribonuclease H"/>
    <property type="match status" value="1"/>
</dbReference>
<comment type="catalytic activity">
    <reaction evidence="1">
        <text>Endonucleolytic cleavage to 5'-phosphomonoester.</text>
        <dbReference type="EC" id="3.1.26.4"/>
    </reaction>
</comment>
<dbReference type="PANTHER" id="PTHR10642">
    <property type="entry name" value="RIBONUCLEASE H1"/>
    <property type="match status" value="1"/>
</dbReference>
<dbReference type="OrthoDB" id="245563at2759"/>
<dbReference type="EMBL" id="MDYL01000001">
    <property type="protein sequence ID" value="OQD78150.1"/>
    <property type="molecule type" value="Genomic_DNA"/>
</dbReference>
<evidence type="ECO:0000256" key="7">
    <source>
        <dbReference type="ARBA" id="ARBA00022801"/>
    </source>
</evidence>
<dbReference type="PANTHER" id="PTHR10642:SF26">
    <property type="entry name" value="RIBONUCLEASE H1"/>
    <property type="match status" value="1"/>
</dbReference>
<dbReference type="CDD" id="cd13934">
    <property type="entry name" value="RNase_H_Dikarya_like"/>
    <property type="match status" value="1"/>
</dbReference>
<keyword evidence="4" id="KW-0540">Nuclease</keyword>
<keyword evidence="11" id="KW-1185">Reference proteome</keyword>
<dbReference type="GO" id="GO:0004523">
    <property type="term" value="F:RNA-DNA hybrid ribonuclease activity"/>
    <property type="evidence" value="ECO:0007669"/>
    <property type="project" value="UniProtKB-EC"/>
</dbReference>
<dbReference type="InterPro" id="IPR050092">
    <property type="entry name" value="RNase_H"/>
</dbReference>
<sequence length="349" mass="38372">MPKSMAQKWRNKNKGKQDSLPATSHACPAQAQAQAQAQAPTPIPIATPSLSLTGRNLPSFMNIGNMTATSVPMNNMAESMPMGPDGGILYRLPQDHELPLSHECSIISSQTRPSGGQTSLSRRFDPGLHYSTQQTMETMQIRKNQFVFLACPTTPPCMDCGHLVPHTECPVISVHGACSNDGTKEARCAIGIWIGENNPSNLFVPLDGLPRHTAQVAELCAVTSALCHVGSSLEKWKRVRSRPFVPSKLHTIVIKTDSPYIVNGITEWLAKWKSNGWKKGNGQPISNADCWKTIDFQLELLEKDICVQFWLVSPGENEMAVTLAKDALKRPEDSKVTQKMMARWAATMK</sequence>
<reference evidence="11" key="1">
    <citation type="journal article" date="2017" name="Nat. Microbiol.">
        <title>Global analysis of biosynthetic gene clusters reveals vast potential of secondary metabolite production in Penicillium species.</title>
        <authorList>
            <person name="Nielsen J.C."/>
            <person name="Grijseels S."/>
            <person name="Prigent S."/>
            <person name="Ji B."/>
            <person name="Dainat J."/>
            <person name="Nielsen K.F."/>
            <person name="Frisvad J.C."/>
            <person name="Workman M."/>
            <person name="Nielsen J."/>
        </authorList>
    </citation>
    <scope>NUCLEOTIDE SEQUENCE [LARGE SCALE GENOMIC DNA]</scope>
    <source>
        <strain evidence="11">IBT 11843</strain>
    </source>
</reference>
<organism evidence="10 11">
    <name type="scientific">Penicillium decumbens</name>
    <dbReference type="NCBI Taxonomy" id="69771"/>
    <lineage>
        <taxon>Eukaryota</taxon>
        <taxon>Fungi</taxon>
        <taxon>Dikarya</taxon>
        <taxon>Ascomycota</taxon>
        <taxon>Pezizomycotina</taxon>
        <taxon>Eurotiomycetes</taxon>
        <taxon>Eurotiomycetidae</taxon>
        <taxon>Eurotiales</taxon>
        <taxon>Aspergillaceae</taxon>
        <taxon>Penicillium</taxon>
    </lineage>
</organism>
<dbReference type="GO" id="GO:0043137">
    <property type="term" value="P:DNA replication, removal of RNA primer"/>
    <property type="evidence" value="ECO:0007669"/>
    <property type="project" value="TreeGrafter"/>
</dbReference>
<dbReference type="EC" id="3.1.26.4" evidence="3"/>
<evidence type="ECO:0000256" key="4">
    <source>
        <dbReference type="ARBA" id="ARBA00022722"/>
    </source>
</evidence>
<dbReference type="Proteomes" id="UP000191522">
    <property type="component" value="Unassembled WGS sequence"/>
</dbReference>
<keyword evidence="5" id="KW-0479">Metal-binding</keyword>
<accession>A0A1V6PMA0</accession>
<evidence type="ECO:0000259" key="9">
    <source>
        <dbReference type="PROSITE" id="PS50879"/>
    </source>
</evidence>
<dbReference type="AlphaFoldDB" id="A0A1V6PMA0"/>
<name>A0A1V6PMA0_PENDC</name>
<dbReference type="InterPro" id="IPR002156">
    <property type="entry name" value="RNaseH_domain"/>
</dbReference>
<evidence type="ECO:0000256" key="5">
    <source>
        <dbReference type="ARBA" id="ARBA00022723"/>
    </source>
</evidence>
<feature type="compositionally biased region" description="Low complexity" evidence="8">
    <location>
        <begin position="28"/>
        <end position="48"/>
    </location>
</feature>
<evidence type="ECO:0000256" key="2">
    <source>
        <dbReference type="ARBA" id="ARBA00005300"/>
    </source>
</evidence>
<dbReference type="OMA" id="HECSIIS"/>
<evidence type="ECO:0000256" key="8">
    <source>
        <dbReference type="SAM" id="MobiDB-lite"/>
    </source>
</evidence>
<protein>
    <recommendedName>
        <fullName evidence="3">ribonuclease H</fullName>
        <ecNumber evidence="3">3.1.26.4</ecNumber>
    </recommendedName>
</protein>
<keyword evidence="7" id="KW-0378">Hydrolase</keyword>
<evidence type="ECO:0000256" key="1">
    <source>
        <dbReference type="ARBA" id="ARBA00000077"/>
    </source>
</evidence>
<dbReference type="PROSITE" id="PS50879">
    <property type="entry name" value="RNASE_H_1"/>
    <property type="match status" value="1"/>
</dbReference>
<evidence type="ECO:0000313" key="10">
    <source>
        <dbReference type="EMBL" id="OQD78150.1"/>
    </source>
</evidence>
<feature type="domain" description="RNase H type-1" evidence="9">
    <location>
        <begin position="166"/>
        <end position="329"/>
    </location>
</feature>
<comment type="similarity">
    <text evidence="2">Belongs to the RNase H family.</text>
</comment>
<gene>
    <name evidence="10" type="ORF">PENDEC_c001G06226</name>
</gene>
<dbReference type="GO" id="GO:0003676">
    <property type="term" value="F:nucleic acid binding"/>
    <property type="evidence" value="ECO:0007669"/>
    <property type="project" value="InterPro"/>
</dbReference>
<comment type="caution">
    <text evidence="10">The sequence shown here is derived from an EMBL/GenBank/DDBJ whole genome shotgun (WGS) entry which is preliminary data.</text>
</comment>
<dbReference type="SUPFAM" id="SSF53098">
    <property type="entry name" value="Ribonuclease H-like"/>
    <property type="match status" value="1"/>
</dbReference>
<dbReference type="Pfam" id="PF00075">
    <property type="entry name" value="RNase_H"/>
    <property type="match status" value="1"/>
</dbReference>
<feature type="region of interest" description="Disordered" evidence="8">
    <location>
        <begin position="1"/>
        <end position="50"/>
    </location>
</feature>
<dbReference type="InterPro" id="IPR036397">
    <property type="entry name" value="RNaseH_sf"/>
</dbReference>
<proteinExistence type="inferred from homology"/>
<evidence type="ECO:0000256" key="6">
    <source>
        <dbReference type="ARBA" id="ARBA00022759"/>
    </source>
</evidence>
<evidence type="ECO:0000313" key="11">
    <source>
        <dbReference type="Proteomes" id="UP000191522"/>
    </source>
</evidence>